<protein>
    <submittedName>
        <fullName evidence="1">Uncharacterized protein</fullName>
    </submittedName>
</protein>
<dbReference type="EMBL" id="MJBS01000004">
    <property type="protein sequence ID" value="OHF03939.1"/>
    <property type="molecule type" value="Genomic_DNA"/>
</dbReference>
<gene>
    <name evidence="1" type="ORF">CORC01_00801</name>
</gene>
<dbReference type="OrthoDB" id="5344254at2759"/>
<dbReference type="Proteomes" id="UP000176998">
    <property type="component" value="Unassembled WGS sequence"/>
</dbReference>
<accession>A0A1G4BR62</accession>
<evidence type="ECO:0000313" key="1">
    <source>
        <dbReference type="EMBL" id="OHF03939.1"/>
    </source>
</evidence>
<sequence length="70" mass="8042">MIRPGETLGADDAFMFIFTASGIELDEKKLPNATKWARYAIFFAGGMKLKKYPNDKLVEEHEHHSQWNSI</sequence>
<comment type="caution">
    <text evidence="1">The sequence shown here is derived from an EMBL/GenBank/DDBJ whole genome shotgun (WGS) entry which is preliminary data.</text>
</comment>
<dbReference type="RefSeq" id="XP_022481074.1">
    <property type="nucleotide sequence ID" value="XM_022612457.1"/>
</dbReference>
<evidence type="ECO:0000313" key="2">
    <source>
        <dbReference type="Proteomes" id="UP000176998"/>
    </source>
</evidence>
<organism evidence="1 2">
    <name type="scientific">Colletotrichum orchidophilum</name>
    <dbReference type="NCBI Taxonomy" id="1209926"/>
    <lineage>
        <taxon>Eukaryota</taxon>
        <taxon>Fungi</taxon>
        <taxon>Dikarya</taxon>
        <taxon>Ascomycota</taxon>
        <taxon>Pezizomycotina</taxon>
        <taxon>Sordariomycetes</taxon>
        <taxon>Hypocreomycetidae</taxon>
        <taxon>Glomerellales</taxon>
        <taxon>Glomerellaceae</taxon>
        <taxon>Colletotrichum</taxon>
    </lineage>
</organism>
<name>A0A1G4BR62_9PEZI</name>
<keyword evidence="2" id="KW-1185">Reference proteome</keyword>
<reference evidence="1 2" key="1">
    <citation type="submission" date="2016-09" db="EMBL/GenBank/DDBJ databases">
        <authorList>
            <person name="Capua I."/>
            <person name="De Benedictis P."/>
            <person name="Joannis T."/>
            <person name="Lombin L.H."/>
            <person name="Cattoli G."/>
        </authorList>
    </citation>
    <scope>NUCLEOTIDE SEQUENCE [LARGE SCALE GENOMIC DNA]</scope>
    <source>
        <strain evidence="1 2">IMI 309357</strain>
    </source>
</reference>
<proteinExistence type="predicted"/>
<dbReference type="GeneID" id="34553967"/>
<dbReference type="AlphaFoldDB" id="A0A1G4BR62"/>